<dbReference type="AlphaFoldDB" id="A0AAD9QTF5"/>
<dbReference type="EMBL" id="JARQWQ010000015">
    <property type="protein sequence ID" value="KAK2567148.1"/>
    <property type="molecule type" value="Genomic_DNA"/>
</dbReference>
<evidence type="ECO:0000256" key="2">
    <source>
        <dbReference type="PROSITE-ProRule" id="PRU00191"/>
    </source>
</evidence>
<dbReference type="PANTHER" id="PTHR14247">
    <property type="entry name" value="BREAST CANCER ANTI-ESTROGEN RESISTANCE PROTEIN 3 HOMOLOG-LIKE PROTEIN"/>
    <property type="match status" value="1"/>
</dbReference>
<organism evidence="6 7">
    <name type="scientific">Acropora cervicornis</name>
    <name type="common">Staghorn coral</name>
    <dbReference type="NCBI Taxonomy" id="6130"/>
    <lineage>
        <taxon>Eukaryota</taxon>
        <taxon>Metazoa</taxon>
        <taxon>Cnidaria</taxon>
        <taxon>Anthozoa</taxon>
        <taxon>Hexacorallia</taxon>
        <taxon>Scleractinia</taxon>
        <taxon>Astrocoeniina</taxon>
        <taxon>Acroporidae</taxon>
        <taxon>Acropora</taxon>
    </lineage>
</organism>
<feature type="compositionally biased region" description="Polar residues" evidence="3">
    <location>
        <begin position="326"/>
        <end position="343"/>
    </location>
</feature>
<evidence type="ECO:0000256" key="3">
    <source>
        <dbReference type="SAM" id="MobiDB-lite"/>
    </source>
</evidence>
<dbReference type="InterPro" id="IPR023578">
    <property type="entry name" value="Ras_GEF_dom_sf"/>
</dbReference>
<feature type="compositionally biased region" description="Polar residues" evidence="3">
    <location>
        <begin position="352"/>
        <end position="370"/>
    </location>
</feature>
<protein>
    <submittedName>
        <fullName evidence="6">SH2 domain-containing protein 3C</fullName>
    </submittedName>
</protein>
<dbReference type="Gene3D" id="1.10.840.10">
    <property type="entry name" value="Ras guanine-nucleotide exchange factors catalytic domain"/>
    <property type="match status" value="1"/>
</dbReference>
<dbReference type="Pfam" id="PF00017">
    <property type="entry name" value="SH2"/>
    <property type="match status" value="1"/>
</dbReference>
<evidence type="ECO:0000259" key="4">
    <source>
        <dbReference type="PROSITE" id="PS50001"/>
    </source>
</evidence>
<sequence>MSTQKFRSRSMTLPARVKLEQKLAQDSKERSRSPMSLRRLADIFKKKKKRGKGDVDSLVNLPLEKQTWFHGKITADFAERYLRRDGHFLVREDPAKPGSCFIVVRHKSTPIHVPLHKINSSKGTRIKFRVEDSSDSFNSIAELIHFYIAERKPLSQTTCAVITHAISRDATLLSTDDFKNRYVTNTSPANATGPLQQKKVDKFARKNSDPGLHLIIANGGKQEFGVAESDNLKWTIQPKQREKIPQIFLGNEDNKSSRLYESPEEGNQADTTVEQEEDLYHIYEKPDQKLDAVYDKPNEPAENSLQNKDEEELGEDESYYDKPTKTENGGTCCSESYTEQQECQPVYDRPPSTGSLGSKSRGSFAESQENLYDKPKASLEGASMECLYNSPKGSKDDKDDNSSVEINTPTARPPLSSRLSAPSLSPSPVAESSSLRSPPPKKPHRPSLSRRSQSEQTSPVSPQTYDSPQTRSVSSDKVDQKAKANVSPAEQEATKPLDKKGIFLNVMKKINEKLLAPFLKADCLSLARHMTHVDLVLLWGEEPHRDSWSFEDGTGGAKGLEILTLPQGREKRAELLERFASISYWVATLVVAAGELEARKQVLSKFIQLADVLSDKLGNLVSFMAIMEGLALTQVTRLHHTWSCLHHQCCSTAILYHSTLKPLAALLSSGAPSPFPGVCLPYIVPLVRYMEMTPEEILHDWAHSEADLGLEIILAHLDSGRSLTRQLDHFRQEAASRIQTKEYDLDSQLVEYFQGKLNVGRVLSLGPDSTNQSNKLKTLLQWLSENAENSSSAPSDVSR</sequence>
<dbReference type="InterPro" id="IPR036860">
    <property type="entry name" value="SH2_dom_sf"/>
</dbReference>
<evidence type="ECO:0000256" key="1">
    <source>
        <dbReference type="PROSITE-ProRule" id="PRU00168"/>
    </source>
</evidence>
<keyword evidence="2" id="KW-0727">SH2 domain</keyword>
<dbReference type="SMART" id="SM00147">
    <property type="entry name" value="RasGEF"/>
    <property type="match status" value="1"/>
</dbReference>
<comment type="caution">
    <text evidence="6">The sequence shown here is derived from an EMBL/GenBank/DDBJ whole genome shotgun (WGS) entry which is preliminary data.</text>
</comment>
<feature type="compositionally biased region" description="Polar residues" evidence="3">
    <location>
        <begin position="454"/>
        <end position="473"/>
    </location>
</feature>
<reference evidence="6" key="1">
    <citation type="journal article" date="2023" name="G3 (Bethesda)">
        <title>Whole genome assembly and annotation of the endangered Caribbean coral Acropora cervicornis.</title>
        <authorList>
            <person name="Selwyn J.D."/>
            <person name="Vollmer S.V."/>
        </authorList>
    </citation>
    <scope>NUCLEOTIDE SEQUENCE</scope>
    <source>
        <strain evidence="6">K2</strain>
    </source>
</reference>
<dbReference type="InterPro" id="IPR051853">
    <property type="entry name" value="SH2-Ras-GEF_adapter"/>
</dbReference>
<dbReference type="GO" id="GO:0007264">
    <property type="term" value="P:small GTPase-mediated signal transduction"/>
    <property type="evidence" value="ECO:0007669"/>
    <property type="project" value="InterPro"/>
</dbReference>
<feature type="compositionally biased region" description="Acidic residues" evidence="3">
    <location>
        <begin position="309"/>
        <end position="318"/>
    </location>
</feature>
<name>A0AAD9QTF5_ACRCE</name>
<gene>
    <name evidence="6" type="ORF">P5673_008952</name>
</gene>
<feature type="region of interest" description="Disordered" evidence="3">
    <location>
        <begin position="293"/>
        <end position="493"/>
    </location>
</feature>
<reference evidence="6" key="2">
    <citation type="journal article" date="2023" name="Science">
        <title>Genomic signatures of disease resistance in endangered staghorn corals.</title>
        <authorList>
            <person name="Vollmer S.V."/>
            <person name="Selwyn J.D."/>
            <person name="Despard B.A."/>
            <person name="Roesel C.L."/>
        </authorList>
    </citation>
    <scope>NUCLEOTIDE SEQUENCE</scope>
    <source>
        <strain evidence="6">K2</strain>
    </source>
</reference>
<feature type="compositionally biased region" description="Low complexity" evidence="3">
    <location>
        <begin position="413"/>
        <end position="436"/>
    </location>
</feature>
<feature type="domain" description="SH2" evidence="4">
    <location>
        <begin position="68"/>
        <end position="166"/>
    </location>
</feature>
<proteinExistence type="predicted"/>
<dbReference type="InterPro" id="IPR000980">
    <property type="entry name" value="SH2"/>
</dbReference>
<evidence type="ECO:0000313" key="7">
    <source>
        <dbReference type="Proteomes" id="UP001249851"/>
    </source>
</evidence>
<dbReference type="InterPro" id="IPR001895">
    <property type="entry name" value="RASGEF_cat_dom"/>
</dbReference>
<evidence type="ECO:0000313" key="6">
    <source>
        <dbReference type="EMBL" id="KAK2567148.1"/>
    </source>
</evidence>
<keyword evidence="7" id="KW-1185">Reference proteome</keyword>
<dbReference type="PROSITE" id="PS50009">
    <property type="entry name" value="RASGEF_CAT"/>
    <property type="match status" value="1"/>
</dbReference>
<dbReference type="Proteomes" id="UP001249851">
    <property type="component" value="Unassembled WGS sequence"/>
</dbReference>
<feature type="domain" description="Ras-GEF" evidence="5">
    <location>
        <begin position="522"/>
        <end position="768"/>
    </location>
</feature>
<keyword evidence="1" id="KW-0344">Guanine-nucleotide releasing factor</keyword>
<feature type="compositionally biased region" description="Basic residues" evidence="3">
    <location>
        <begin position="439"/>
        <end position="448"/>
    </location>
</feature>
<dbReference type="Gene3D" id="3.30.505.10">
    <property type="entry name" value="SH2 domain"/>
    <property type="match status" value="1"/>
</dbReference>
<dbReference type="SUPFAM" id="SSF48366">
    <property type="entry name" value="Ras GEF"/>
    <property type="match status" value="1"/>
</dbReference>
<dbReference type="PROSITE" id="PS50001">
    <property type="entry name" value="SH2"/>
    <property type="match status" value="1"/>
</dbReference>
<accession>A0AAD9QTF5</accession>
<dbReference type="GO" id="GO:0005085">
    <property type="term" value="F:guanyl-nucleotide exchange factor activity"/>
    <property type="evidence" value="ECO:0007669"/>
    <property type="project" value="UniProtKB-KW"/>
</dbReference>
<dbReference type="SMART" id="SM00252">
    <property type="entry name" value="SH2"/>
    <property type="match status" value="1"/>
</dbReference>
<dbReference type="PANTHER" id="PTHR14247:SF8">
    <property type="entry name" value="RAS-GEF DOMAIN-CONTAINING PROTEIN"/>
    <property type="match status" value="1"/>
</dbReference>
<dbReference type="SUPFAM" id="SSF55550">
    <property type="entry name" value="SH2 domain"/>
    <property type="match status" value="1"/>
</dbReference>
<feature type="region of interest" description="Disordered" evidence="3">
    <location>
        <begin position="256"/>
        <end position="276"/>
    </location>
</feature>
<dbReference type="Pfam" id="PF00617">
    <property type="entry name" value="RasGEF"/>
    <property type="match status" value="1"/>
</dbReference>
<evidence type="ECO:0000259" key="5">
    <source>
        <dbReference type="PROSITE" id="PS50009"/>
    </source>
</evidence>
<dbReference type="InterPro" id="IPR036964">
    <property type="entry name" value="RASGEF_cat_dom_sf"/>
</dbReference>